<reference evidence="1" key="1">
    <citation type="journal article" date="2018" name="Genome Biol.">
        <title>SKESA: strategic k-mer extension for scrupulous assemblies.</title>
        <authorList>
            <person name="Souvorov A."/>
            <person name="Agarwala R."/>
            <person name="Lipman D.J."/>
        </authorList>
    </citation>
    <scope>NUCLEOTIDE SEQUENCE</scope>
    <source>
        <strain evidence="1">OLC2673_Aeromonas</strain>
    </source>
</reference>
<organism evidence="1 2">
    <name type="scientific">Aeromonas hydrophila</name>
    <dbReference type="NCBI Taxonomy" id="644"/>
    <lineage>
        <taxon>Bacteria</taxon>
        <taxon>Pseudomonadati</taxon>
        <taxon>Pseudomonadota</taxon>
        <taxon>Gammaproteobacteria</taxon>
        <taxon>Aeromonadales</taxon>
        <taxon>Aeromonadaceae</taxon>
        <taxon>Aeromonas</taxon>
    </lineage>
</organism>
<evidence type="ECO:0000313" key="1">
    <source>
        <dbReference type="EMBL" id="HAT6345300.1"/>
    </source>
</evidence>
<dbReference type="Proteomes" id="UP000859505">
    <property type="component" value="Unassembled WGS sequence"/>
</dbReference>
<sequence>MKSISVNDWNISDVLIEQETPTFYSESINYKGSAIGTGLHRFSVKFSITTDTDSDVRRLNALLLSLKGQQETFLLDLGTDNHWFNPMTVDVPNVVNTAKILVGSVSMTLNTQIPEGAFFQFPNDSKVFVITERSGNQYNFYPACRTEVPATSQINVRNPKLKLRMTKNSFTMKMGRAETIGFECKEDI</sequence>
<reference evidence="1" key="2">
    <citation type="submission" date="2020-01" db="EMBL/GenBank/DDBJ databases">
        <authorList>
            <consortium name="NCBI Pathogen Detection Project"/>
        </authorList>
    </citation>
    <scope>NUCLEOTIDE SEQUENCE</scope>
    <source>
        <strain evidence="1">OLC2673_Aeromonas</strain>
    </source>
</reference>
<accession>A0AAD3UD44</accession>
<dbReference type="AlphaFoldDB" id="A0AAD3UD44"/>
<gene>
    <name evidence="1" type="ORF">JAJ28_003066</name>
</gene>
<comment type="caution">
    <text evidence="1">The sequence shown here is derived from an EMBL/GenBank/DDBJ whole genome shotgun (WGS) entry which is preliminary data.</text>
</comment>
<dbReference type="EMBL" id="DACTUL010000026">
    <property type="protein sequence ID" value="HAT6345300.1"/>
    <property type="molecule type" value="Genomic_DNA"/>
</dbReference>
<protein>
    <submittedName>
        <fullName evidence="1">Uncharacterized protein</fullName>
    </submittedName>
</protein>
<evidence type="ECO:0000313" key="2">
    <source>
        <dbReference type="Proteomes" id="UP000859505"/>
    </source>
</evidence>
<name>A0AAD3UD44_AERHY</name>
<proteinExistence type="predicted"/>